<dbReference type="InterPro" id="IPR053194">
    <property type="entry name" value="tRNA_methyltr_O"/>
</dbReference>
<keyword evidence="3" id="KW-0862">Zinc</keyword>
<comment type="caution">
    <text evidence="6">The sequence shown here is derived from an EMBL/GenBank/DDBJ whole genome shotgun (WGS) entry which is preliminary data.</text>
</comment>
<dbReference type="Gene3D" id="3.30.1330.130">
    <property type="match status" value="1"/>
</dbReference>
<dbReference type="AlphaFoldDB" id="A0A7V6DQN8"/>
<evidence type="ECO:0000256" key="3">
    <source>
        <dbReference type="ARBA" id="ARBA00022833"/>
    </source>
</evidence>
<keyword evidence="1" id="KW-0479">Metal-binding</keyword>
<dbReference type="Pfam" id="PF01258">
    <property type="entry name" value="zf-dskA_traR"/>
    <property type="match status" value="1"/>
</dbReference>
<reference evidence="6" key="1">
    <citation type="journal article" date="2020" name="mSystems">
        <title>Genome- and Community-Level Interaction Insights into Carbon Utilization and Element Cycling Functions of Hydrothermarchaeota in Hydrothermal Sediment.</title>
        <authorList>
            <person name="Zhou Z."/>
            <person name="Liu Y."/>
            <person name="Xu W."/>
            <person name="Pan J."/>
            <person name="Luo Z.H."/>
            <person name="Li M."/>
        </authorList>
    </citation>
    <scope>NUCLEOTIDE SEQUENCE [LARGE SCALE GENOMIC DNA]</scope>
    <source>
        <strain evidence="6">SpSt-767</strain>
    </source>
</reference>
<dbReference type="SUPFAM" id="SSF143555">
    <property type="entry name" value="FwdE-like"/>
    <property type="match status" value="1"/>
</dbReference>
<dbReference type="EMBL" id="DTGR01000184">
    <property type="protein sequence ID" value="HHS30371.1"/>
    <property type="molecule type" value="Genomic_DNA"/>
</dbReference>
<evidence type="ECO:0000256" key="2">
    <source>
        <dbReference type="ARBA" id="ARBA00022771"/>
    </source>
</evidence>
<dbReference type="Pfam" id="PF02663">
    <property type="entry name" value="FmdE"/>
    <property type="match status" value="1"/>
</dbReference>
<dbReference type="InterPro" id="IPR026328">
    <property type="entry name" value="FmdE"/>
</dbReference>
<feature type="domain" description="Formylmethanofuran dehydrogenase subunit E" evidence="5">
    <location>
        <begin position="30"/>
        <end position="170"/>
    </location>
</feature>
<dbReference type="PIRSF" id="PIRSF006578">
    <property type="entry name" value="FwdE"/>
    <property type="match status" value="1"/>
</dbReference>
<dbReference type="GO" id="GO:0008270">
    <property type="term" value="F:zinc ion binding"/>
    <property type="evidence" value="ECO:0007669"/>
    <property type="project" value="UniProtKB-KW"/>
</dbReference>
<accession>A0A7V6DQN8</accession>
<organism evidence="6">
    <name type="scientific">Desulfobacca acetoxidans</name>
    <dbReference type="NCBI Taxonomy" id="60893"/>
    <lineage>
        <taxon>Bacteria</taxon>
        <taxon>Pseudomonadati</taxon>
        <taxon>Thermodesulfobacteriota</taxon>
        <taxon>Desulfobaccia</taxon>
        <taxon>Desulfobaccales</taxon>
        <taxon>Desulfobaccaceae</taxon>
        <taxon>Desulfobacca</taxon>
    </lineage>
</organism>
<name>A0A7V6DQN8_9BACT</name>
<dbReference type="PANTHER" id="PTHR39418">
    <property type="entry name" value="DEHYDROGENASE-RELATED"/>
    <property type="match status" value="1"/>
</dbReference>
<evidence type="ECO:0000256" key="1">
    <source>
        <dbReference type="ARBA" id="ARBA00022723"/>
    </source>
</evidence>
<evidence type="ECO:0000259" key="5">
    <source>
        <dbReference type="Pfam" id="PF02663"/>
    </source>
</evidence>
<evidence type="ECO:0000259" key="4">
    <source>
        <dbReference type="Pfam" id="PF01258"/>
    </source>
</evidence>
<sequence length="237" mass="26473">MHEFAHARTVMETMIRDNDLEGLLRQVEHMHGHLCPGVSLGVKAGHYAMKAVNRENTGMEELVAIVECNNCFSDGIQVVTGCTFGNNALVFKDLGKTAVTLARREDGSAIRLAVKPNYFQDMFARYPVAGPLFQKIVAERQGTAEEMHHFQHVWHSISLKELELPLEEQFSVTRLTIAPPRYAPIFSSLVCSGCGEAVMESRVRLRQNQPYCLTCAGEDYFLLTGHGMSMSRENCHG</sequence>
<dbReference type="InterPro" id="IPR003814">
    <property type="entry name" value="FmdEsu_dom"/>
</dbReference>
<feature type="domain" description="Zinc finger DksA/TraR C4-type" evidence="4">
    <location>
        <begin position="185"/>
        <end position="219"/>
    </location>
</feature>
<evidence type="ECO:0000313" key="6">
    <source>
        <dbReference type="EMBL" id="HHS30371.1"/>
    </source>
</evidence>
<keyword evidence="2" id="KW-0863">Zinc-finger</keyword>
<dbReference type="PANTHER" id="PTHR39418:SF1">
    <property type="entry name" value="DEHYDROGENASE"/>
    <property type="match status" value="1"/>
</dbReference>
<protein>
    <submittedName>
        <fullName evidence="6">Formylmethanofuran dehydrogenase</fullName>
    </submittedName>
</protein>
<gene>
    <name evidence="6" type="ORF">ENV52_11805</name>
</gene>
<proteinExistence type="predicted"/>
<dbReference type="InterPro" id="IPR000962">
    <property type="entry name" value="Znf_DskA_TraR"/>
</dbReference>